<feature type="domain" description="Transposase IS801/IS1294" evidence="1">
    <location>
        <begin position="5"/>
        <end position="106"/>
    </location>
</feature>
<reference evidence="2" key="1">
    <citation type="submission" date="2018-06" db="EMBL/GenBank/DDBJ databases">
        <authorList>
            <person name="Zhirakovskaya E."/>
        </authorList>
    </citation>
    <scope>NUCLEOTIDE SEQUENCE</scope>
</reference>
<protein>
    <recommendedName>
        <fullName evidence="1">Transposase IS801/IS1294 domain-containing protein</fullName>
    </recommendedName>
</protein>
<dbReference type="EMBL" id="UOEP01000193">
    <property type="protein sequence ID" value="VAW23397.1"/>
    <property type="molecule type" value="Genomic_DNA"/>
</dbReference>
<organism evidence="2">
    <name type="scientific">hydrothermal vent metagenome</name>
    <dbReference type="NCBI Taxonomy" id="652676"/>
    <lineage>
        <taxon>unclassified sequences</taxon>
        <taxon>metagenomes</taxon>
        <taxon>ecological metagenomes</taxon>
    </lineage>
</organism>
<gene>
    <name evidence="2" type="ORF">MNBD_BACTEROID01-181</name>
</gene>
<name>A0A3B0UDI6_9ZZZZ</name>
<sequence length="181" mass="21089">MDSGFEPLIQQAKDKPWVVFCEPSLAGSEHVIRYLGQYTHRVAISNNRILSMSKTHVTFTGKDYRDRAQKKPVTLTGVEFLHRFCQHILPKRFVKIRRFGIYNHTTKRNLELQFKPEKSIVEEKNSGQKETSQEQIKRLTGFDIGQCPKCKKGRMVVVRELPRIRSPSIPIQQLIRTVLKQ</sequence>
<evidence type="ECO:0000313" key="2">
    <source>
        <dbReference type="EMBL" id="VAW23397.1"/>
    </source>
</evidence>
<dbReference type="AlphaFoldDB" id="A0A3B0UDI6"/>
<dbReference type="GO" id="GO:0006313">
    <property type="term" value="P:DNA transposition"/>
    <property type="evidence" value="ECO:0007669"/>
    <property type="project" value="InterPro"/>
</dbReference>
<proteinExistence type="predicted"/>
<evidence type="ECO:0000259" key="1">
    <source>
        <dbReference type="Pfam" id="PF04986"/>
    </source>
</evidence>
<dbReference type="Pfam" id="PF04986">
    <property type="entry name" value="Y2_Tnp"/>
    <property type="match status" value="1"/>
</dbReference>
<dbReference type="PANTHER" id="PTHR37023:SF1">
    <property type="entry name" value="ISSOD25 TRANSPOSASE TNPA_ISSOD25"/>
    <property type="match status" value="1"/>
</dbReference>
<dbReference type="GO" id="GO:0003677">
    <property type="term" value="F:DNA binding"/>
    <property type="evidence" value="ECO:0007669"/>
    <property type="project" value="InterPro"/>
</dbReference>
<dbReference type="InterPro" id="IPR007069">
    <property type="entry name" value="Transposase_32"/>
</dbReference>
<dbReference type="GO" id="GO:0004803">
    <property type="term" value="F:transposase activity"/>
    <property type="evidence" value="ECO:0007669"/>
    <property type="project" value="InterPro"/>
</dbReference>
<accession>A0A3B0UDI6</accession>
<dbReference type="PANTHER" id="PTHR37023">
    <property type="entry name" value="TRANSPOSASE"/>
    <property type="match status" value="1"/>
</dbReference>